<reference evidence="2 3" key="1">
    <citation type="submission" date="2018-01" db="EMBL/GenBank/DDBJ databases">
        <title>A novel member of the phylum Bacteroidetes isolated from glacier ice.</title>
        <authorList>
            <person name="Liu Q."/>
            <person name="Xin Y.-H."/>
        </authorList>
    </citation>
    <scope>NUCLEOTIDE SEQUENCE [LARGE SCALE GENOMIC DNA]</scope>
    <source>
        <strain evidence="2 3">RB1R16</strain>
    </source>
</reference>
<dbReference type="EMBL" id="PPSL01000018">
    <property type="protein sequence ID" value="PQJ08714.1"/>
    <property type="molecule type" value="Genomic_DNA"/>
</dbReference>
<dbReference type="InterPro" id="IPR013783">
    <property type="entry name" value="Ig-like_fold"/>
</dbReference>
<dbReference type="Proteomes" id="UP000239872">
    <property type="component" value="Unassembled WGS sequence"/>
</dbReference>
<evidence type="ECO:0000313" key="3">
    <source>
        <dbReference type="Proteomes" id="UP000239872"/>
    </source>
</evidence>
<proteinExistence type="predicted"/>
<accession>A0A2S7SPQ1</accession>
<dbReference type="Gene3D" id="2.60.40.2700">
    <property type="match status" value="1"/>
</dbReference>
<dbReference type="AlphaFoldDB" id="A0A2S7SPQ1"/>
<dbReference type="OrthoDB" id="629398at2"/>
<dbReference type="InterPro" id="IPR045829">
    <property type="entry name" value="PKD_6"/>
</dbReference>
<dbReference type="Gene3D" id="2.60.40.10">
    <property type="entry name" value="Immunoglobulins"/>
    <property type="match status" value="6"/>
</dbReference>
<comment type="caution">
    <text evidence="2">The sequence shown here is derived from an EMBL/GenBank/DDBJ whole genome shotgun (WGS) entry which is preliminary data.</text>
</comment>
<gene>
    <name evidence="2" type="ORF">CJD36_022850</name>
</gene>
<keyword evidence="3" id="KW-1185">Reference proteome</keyword>
<sequence>GDALGYNLTGTLYMAATTASGNTNIRGYVSGAAVSTVAAVPVFNNITVNNGTTSTVAFTPSTGAATYTLTGSLNIASTGTGALLLNPNTINIGGNFTHTSSTNAFTAGTSTVIFNGAAPQTYTTNVTAGNTFNNLAINNGSTVTLNGNMTVGSTLSLSSGNIVTGTNTLTLSSTSTITGGTASSYVNGNLSRAMPGTGVTSMIYPVGDVTFSPGKLTFSSLQSSGSVLVKSTAGSHPSISGSYIDVSNAVNRYWTITSTGVAPSTVNIDLSYNSGDITGAGTNGSFILRKYNGSSWSTAPTTTNSTSGTAPLLANVTTTTGTTGSTYSGDYVAGNSLCTSPTAGAATSSSTSVCSGSNVTLSLTGASLGAAISYQWQSSPNGSTYSDISGATTSTYTANMSVLTYFKCNVGCIPTGSTALSSPVSITITPLPSSVVATSSATALCVGQTLTLSGSATGSTSYAWSGPGGFTSTDLNPASIIVNTASAGIYSLTATNLCGNTVATTASISVNDIPSAVTASASSYTLCSGSTFTLSGSATGIATYSWSGPSAFSSTNLNPASFAVNTASAGVYTLTVTNLCGTVTAITSSVIVNALPVATISGSATISLGSSATLTFTGSNGDIIYYSLSGGGSTSTTVGAGGTSLIPVSPSSTTTYTIDSTRSAAGCFTLVTGQNATVTIDYGCTIAPTSVSASLSSTSICNGNTLTLTGAATNANSYSWSGPNGFTSTNQNPAAFTVGSVSAGIYSFTATNYCGSTTTTTASLSIITTPTALSATPSSTTLCSGAILTLSGLATGATSYSWSGPNSFTSTDLNPSAFTVNTASAGSYTLAATNSCGTVTSATSAITISNTPTAVTTALSSSSICNGGTLTLTGSATNALSYSWSGPNGFTSTVASPASFTVNTASAGVYTFTATNTCGNTTAMTATLSILSVPSAVSAMASSYTVCSGSTLTLTGAASGATTYSWSGPNSFSSTLLNPASFTVNTASAGIYSLTATNSCGIASTTTTAVTVNSLPTASVLGTATIGSGSSTTLLFTGTANATVYYWNGSATTTTTLNGSGSSTVTVTPTITTTYTLTSVTSVAGCSQVVSGSVTITVTAATYISLTNVAPTYTQNFNSLPNTGTTFTWTDNGTIQGWYAAATGTASYRVDNGSSTSGGVFSYGTTSATDRALGSLGSGTPATQYYGARFKNNGTTNIVGLTVSYTGEQWRNGGPSPAAAQSNTVDYQVAATSITAGTWTNAPALTFTSPVFST</sequence>
<feature type="non-terminal residue" evidence="2">
    <location>
        <position position="1"/>
    </location>
</feature>
<organism evidence="2 3">
    <name type="scientific">Flavipsychrobacter stenotrophus</name>
    <dbReference type="NCBI Taxonomy" id="2077091"/>
    <lineage>
        <taxon>Bacteria</taxon>
        <taxon>Pseudomonadati</taxon>
        <taxon>Bacteroidota</taxon>
        <taxon>Chitinophagia</taxon>
        <taxon>Chitinophagales</taxon>
        <taxon>Chitinophagaceae</taxon>
        <taxon>Flavipsychrobacter</taxon>
    </lineage>
</organism>
<dbReference type="Pfam" id="PF19408">
    <property type="entry name" value="PKD_6"/>
    <property type="match status" value="1"/>
</dbReference>
<feature type="domain" description="PKD-like" evidence="1">
    <location>
        <begin position="434"/>
        <end position="506"/>
    </location>
</feature>
<feature type="non-terminal residue" evidence="2">
    <location>
        <position position="1254"/>
    </location>
</feature>
<evidence type="ECO:0000313" key="2">
    <source>
        <dbReference type="EMBL" id="PQJ08714.1"/>
    </source>
</evidence>
<name>A0A2S7SPQ1_9BACT</name>
<dbReference type="RefSeq" id="WP_161499428.1">
    <property type="nucleotide sequence ID" value="NZ_PPSL01000018.1"/>
</dbReference>
<protein>
    <recommendedName>
        <fullName evidence="1">PKD-like domain-containing protein</fullName>
    </recommendedName>
</protein>
<evidence type="ECO:0000259" key="1">
    <source>
        <dbReference type="Pfam" id="PF19408"/>
    </source>
</evidence>